<protein>
    <submittedName>
        <fullName evidence="1">Uncharacterized protein</fullName>
    </submittedName>
</protein>
<dbReference type="Proteomes" id="UP000298714">
    <property type="component" value="Chromosome"/>
</dbReference>
<gene>
    <name evidence="1" type="ORF">E6W36_07795</name>
</gene>
<evidence type="ECO:0000313" key="2">
    <source>
        <dbReference type="Proteomes" id="UP000298714"/>
    </source>
</evidence>
<proteinExistence type="predicted"/>
<dbReference type="RefSeq" id="WP_222874326.1">
    <property type="nucleotide sequence ID" value="NZ_CP039704.1"/>
</dbReference>
<name>A0A4D7C7Y2_9SPHN</name>
<organism evidence="1 2">
    <name type="scientific">Hankyongella ginsenosidimutans</name>
    <dbReference type="NCBI Taxonomy" id="1763828"/>
    <lineage>
        <taxon>Bacteria</taxon>
        <taxon>Pseudomonadati</taxon>
        <taxon>Pseudomonadota</taxon>
        <taxon>Alphaproteobacteria</taxon>
        <taxon>Sphingomonadales</taxon>
        <taxon>Sphingomonadaceae</taxon>
        <taxon>Hankyongella</taxon>
    </lineage>
</organism>
<dbReference type="KEGG" id="hgn:E6W36_07795"/>
<evidence type="ECO:0000313" key="1">
    <source>
        <dbReference type="EMBL" id="QCI79478.1"/>
    </source>
</evidence>
<sequence length="72" mass="7531">MRFLTPPMAAFFLAFGGVWLAATAFSGGWRPRLPASPPQPGSGSALAHCCCWCFRPAATPSRSTTRCSGPTG</sequence>
<dbReference type="EMBL" id="CP039704">
    <property type="protein sequence ID" value="QCI79478.1"/>
    <property type="molecule type" value="Genomic_DNA"/>
</dbReference>
<accession>A0A4D7C7Y2</accession>
<keyword evidence="2" id="KW-1185">Reference proteome</keyword>
<dbReference type="AlphaFoldDB" id="A0A4D7C7Y2"/>
<reference evidence="2" key="1">
    <citation type="submission" date="2019-04" db="EMBL/GenBank/DDBJ databases">
        <title>Complete genome sequence of Sphingomonas sp. W1-2-3.</title>
        <authorList>
            <person name="Im W.T."/>
        </authorList>
    </citation>
    <scope>NUCLEOTIDE SEQUENCE [LARGE SCALE GENOMIC DNA]</scope>
    <source>
        <strain evidence="2">W1-2-3</strain>
    </source>
</reference>